<dbReference type="EMBL" id="VWXF01000008">
    <property type="protein sequence ID" value="NIF23343.1"/>
    <property type="molecule type" value="Genomic_DNA"/>
</dbReference>
<dbReference type="InterPro" id="IPR005119">
    <property type="entry name" value="LysR_subst-bd"/>
</dbReference>
<proteinExistence type="inferred from homology"/>
<comment type="similarity">
    <text evidence="1">Belongs to the LysR transcriptional regulatory family.</text>
</comment>
<protein>
    <submittedName>
        <fullName evidence="6">LysR family transcriptional regulator</fullName>
    </submittedName>
</protein>
<dbReference type="PRINTS" id="PR00039">
    <property type="entry name" value="HTHLYSR"/>
</dbReference>
<keyword evidence="2" id="KW-0805">Transcription regulation</keyword>
<name>A0ABX0RGT1_9GAMM</name>
<keyword evidence="4" id="KW-0804">Transcription</keyword>
<dbReference type="InterPro" id="IPR036390">
    <property type="entry name" value="WH_DNA-bd_sf"/>
</dbReference>
<evidence type="ECO:0000256" key="2">
    <source>
        <dbReference type="ARBA" id="ARBA00023015"/>
    </source>
</evidence>
<dbReference type="SUPFAM" id="SSF53850">
    <property type="entry name" value="Periplasmic binding protein-like II"/>
    <property type="match status" value="1"/>
</dbReference>
<feature type="domain" description="HTH lysR-type" evidence="5">
    <location>
        <begin position="5"/>
        <end position="62"/>
    </location>
</feature>
<dbReference type="Proteomes" id="UP001515683">
    <property type="component" value="Unassembled WGS sequence"/>
</dbReference>
<evidence type="ECO:0000313" key="7">
    <source>
        <dbReference type="Proteomes" id="UP001515683"/>
    </source>
</evidence>
<dbReference type="Gene3D" id="1.10.10.10">
    <property type="entry name" value="Winged helix-like DNA-binding domain superfamily/Winged helix DNA-binding domain"/>
    <property type="match status" value="1"/>
</dbReference>
<evidence type="ECO:0000259" key="5">
    <source>
        <dbReference type="PROSITE" id="PS50931"/>
    </source>
</evidence>
<accession>A0ABX0RGT1</accession>
<keyword evidence="7" id="KW-1185">Reference proteome</keyword>
<dbReference type="Pfam" id="PF00126">
    <property type="entry name" value="HTH_1"/>
    <property type="match status" value="1"/>
</dbReference>
<comment type="caution">
    <text evidence="6">The sequence shown here is derived from an EMBL/GenBank/DDBJ whole genome shotgun (WGS) entry which is preliminary data.</text>
</comment>
<dbReference type="PANTHER" id="PTHR30537:SF74">
    <property type="entry name" value="HTH-TYPE TRANSCRIPTIONAL REGULATOR TRPI"/>
    <property type="match status" value="1"/>
</dbReference>
<dbReference type="PROSITE" id="PS50931">
    <property type="entry name" value="HTH_LYSR"/>
    <property type="match status" value="1"/>
</dbReference>
<dbReference type="Pfam" id="PF03466">
    <property type="entry name" value="LysR_substrate"/>
    <property type="match status" value="1"/>
</dbReference>
<evidence type="ECO:0000313" key="6">
    <source>
        <dbReference type="EMBL" id="NIF23343.1"/>
    </source>
</evidence>
<dbReference type="Gene3D" id="3.40.190.10">
    <property type="entry name" value="Periplasmic binding protein-like II"/>
    <property type="match status" value="2"/>
</dbReference>
<organism evidence="6 7">
    <name type="scientific">Candidatus Pantoea multigeneris</name>
    <dbReference type="NCBI Taxonomy" id="2608357"/>
    <lineage>
        <taxon>Bacteria</taxon>
        <taxon>Pseudomonadati</taxon>
        <taxon>Pseudomonadota</taxon>
        <taxon>Gammaproteobacteria</taxon>
        <taxon>Enterobacterales</taxon>
        <taxon>Erwiniaceae</taxon>
        <taxon>Pantoea</taxon>
    </lineage>
</organism>
<dbReference type="RefSeq" id="WP_167016563.1">
    <property type="nucleotide sequence ID" value="NZ_VWXF01000008.1"/>
</dbReference>
<dbReference type="PANTHER" id="PTHR30537">
    <property type="entry name" value="HTH-TYPE TRANSCRIPTIONAL REGULATOR"/>
    <property type="match status" value="1"/>
</dbReference>
<evidence type="ECO:0000256" key="3">
    <source>
        <dbReference type="ARBA" id="ARBA00023125"/>
    </source>
</evidence>
<dbReference type="CDD" id="cd08432">
    <property type="entry name" value="PBP2_GcdR_TrpI_HvrB_AmpR_like"/>
    <property type="match status" value="1"/>
</dbReference>
<sequence length="290" mass="32470">MTGLPPLRALHYFYQAALHSSFSVAAARLHVTHSAISHQVRQLESWMGKPLFVRASGRVKLTSHGERLLLSCQKAFNELTATSEGIRNGLRHQLNIACAPSFLAQWLIPRLGGFYQRHPEIDVQFQGIMDVDQLRSEHADVLIMSYEQQPDEDVDATLVTADYIGPLCAPRFANGFKQAADLATLPILHADTRRQAWSEWAALYGAESQEHSGKHFDNLTLGIQAALNGLGVIMAPRLLVRKELEDGSLIAPLGFVRAARATWMMTKQSRRDDVEIALFRHWLGEELLQQ</sequence>
<dbReference type="InterPro" id="IPR058163">
    <property type="entry name" value="LysR-type_TF_proteobact-type"/>
</dbReference>
<evidence type="ECO:0000256" key="1">
    <source>
        <dbReference type="ARBA" id="ARBA00009437"/>
    </source>
</evidence>
<dbReference type="InterPro" id="IPR036388">
    <property type="entry name" value="WH-like_DNA-bd_sf"/>
</dbReference>
<dbReference type="InterPro" id="IPR000847">
    <property type="entry name" value="LysR_HTH_N"/>
</dbReference>
<reference evidence="6 7" key="1">
    <citation type="journal article" date="2019" name="bioRxiv">
        <title>Bacteria contribute to plant secondary compound degradation in a generalist herbivore system.</title>
        <authorList>
            <person name="Francoeur C.B."/>
            <person name="Khadempour L."/>
            <person name="Moreira-Soto R.D."/>
            <person name="Gotting K."/>
            <person name="Book A.J."/>
            <person name="Pinto-Tomas A.A."/>
            <person name="Keefover-Ring K."/>
            <person name="Currie C.R."/>
        </authorList>
    </citation>
    <scope>NUCLEOTIDE SEQUENCE [LARGE SCALE GENOMIC DNA]</scope>
    <source>
        <strain evidence="6">Acro-835</strain>
    </source>
</reference>
<dbReference type="SUPFAM" id="SSF46785">
    <property type="entry name" value="Winged helix' DNA-binding domain"/>
    <property type="match status" value="1"/>
</dbReference>
<evidence type="ECO:0000256" key="4">
    <source>
        <dbReference type="ARBA" id="ARBA00023163"/>
    </source>
</evidence>
<gene>
    <name evidence="6" type="ORF">F3J40_17325</name>
</gene>
<keyword evidence="3" id="KW-0238">DNA-binding</keyword>